<dbReference type="Proteomes" id="UP000499080">
    <property type="component" value="Unassembled WGS sequence"/>
</dbReference>
<proteinExistence type="predicted"/>
<organism evidence="2 3">
    <name type="scientific">Araneus ventricosus</name>
    <name type="common">Orbweaver spider</name>
    <name type="synonym">Epeira ventricosa</name>
    <dbReference type="NCBI Taxonomy" id="182803"/>
    <lineage>
        <taxon>Eukaryota</taxon>
        <taxon>Metazoa</taxon>
        <taxon>Ecdysozoa</taxon>
        <taxon>Arthropoda</taxon>
        <taxon>Chelicerata</taxon>
        <taxon>Arachnida</taxon>
        <taxon>Araneae</taxon>
        <taxon>Araneomorphae</taxon>
        <taxon>Entelegynae</taxon>
        <taxon>Araneoidea</taxon>
        <taxon>Araneidae</taxon>
        <taxon>Araneus</taxon>
    </lineage>
</organism>
<dbReference type="AlphaFoldDB" id="A0A4Y2C9K1"/>
<keyword evidence="1" id="KW-0472">Membrane</keyword>
<keyword evidence="1" id="KW-1133">Transmembrane helix</keyword>
<keyword evidence="1" id="KW-0812">Transmembrane</keyword>
<reference evidence="2 3" key="1">
    <citation type="journal article" date="2019" name="Sci. Rep.">
        <title>Orb-weaving spider Araneus ventricosus genome elucidates the spidroin gene catalogue.</title>
        <authorList>
            <person name="Kono N."/>
            <person name="Nakamura H."/>
            <person name="Ohtoshi R."/>
            <person name="Moran D.A.P."/>
            <person name="Shinohara A."/>
            <person name="Yoshida Y."/>
            <person name="Fujiwara M."/>
            <person name="Mori M."/>
            <person name="Tomita M."/>
            <person name="Arakawa K."/>
        </authorList>
    </citation>
    <scope>NUCLEOTIDE SEQUENCE [LARGE SCALE GENOMIC DNA]</scope>
</reference>
<accession>A0A4Y2C9K1</accession>
<gene>
    <name evidence="2" type="ORF">AVEN_257356_1</name>
</gene>
<feature type="transmembrane region" description="Helical" evidence="1">
    <location>
        <begin position="6"/>
        <end position="28"/>
    </location>
</feature>
<evidence type="ECO:0000313" key="2">
    <source>
        <dbReference type="EMBL" id="GBM00840.1"/>
    </source>
</evidence>
<keyword evidence="3" id="KW-1185">Reference proteome</keyword>
<evidence type="ECO:0000256" key="1">
    <source>
        <dbReference type="SAM" id="Phobius"/>
    </source>
</evidence>
<dbReference type="EMBL" id="BGPR01000161">
    <property type="protein sequence ID" value="GBM00840.1"/>
    <property type="molecule type" value="Genomic_DNA"/>
</dbReference>
<protein>
    <submittedName>
        <fullName evidence="2">Uncharacterized protein</fullName>
    </submittedName>
</protein>
<comment type="caution">
    <text evidence="2">The sequence shown here is derived from an EMBL/GenBank/DDBJ whole genome shotgun (WGS) entry which is preliminary data.</text>
</comment>
<name>A0A4Y2C9K1_ARAVE</name>
<sequence>MYEKIFFIYNLITSLGAIFSPLVLFDFYGQDFIAAPLTHWVYGLLRSTEEEGLRKFSGFLDVRLEPGWEVASKGGGEVPRNAFGVLLIDKIATPRAPCCEWGCWQKKCSEIKNAMPRCVGMKIAPLNYDCM</sequence>
<evidence type="ECO:0000313" key="3">
    <source>
        <dbReference type="Proteomes" id="UP000499080"/>
    </source>
</evidence>